<name>A0AAC8ZFZ3_9LACO</name>
<evidence type="ECO:0000313" key="1">
    <source>
        <dbReference type="EMBL" id="AKP63735.1"/>
    </source>
</evidence>
<dbReference type="KEGG" id="lko:ABN16_01140"/>
<sequence length="74" mass="8417">MNNQSKHLSQVLHEAEVNLNGTLIQLDYLQELMDRINLTQKQRDSIAGQIHRLKVNNSSVRDSLTIIPNVGHTD</sequence>
<dbReference type="EMBL" id="CP012033">
    <property type="protein sequence ID" value="AKP63735.1"/>
    <property type="molecule type" value="Genomic_DNA"/>
</dbReference>
<evidence type="ECO:0000313" key="2">
    <source>
        <dbReference type="Proteomes" id="UP000036000"/>
    </source>
</evidence>
<accession>A0AAC8ZFZ3</accession>
<dbReference type="Proteomes" id="UP000036000">
    <property type="component" value="Chromosome"/>
</dbReference>
<gene>
    <name evidence="1" type="ORF">ABN16_01140</name>
</gene>
<protein>
    <submittedName>
        <fullName evidence="1">Uncharacterized protein</fullName>
    </submittedName>
</protein>
<keyword evidence="2" id="KW-1185">Reference proteome</keyword>
<organism evidence="1 2">
    <name type="scientific">Levilactobacillus koreensis</name>
    <dbReference type="NCBI Taxonomy" id="637971"/>
    <lineage>
        <taxon>Bacteria</taxon>
        <taxon>Bacillati</taxon>
        <taxon>Bacillota</taxon>
        <taxon>Bacilli</taxon>
        <taxon>Lactobacillales</taxon>
        <taxon>Lactobacillaceae</taxon>
        <taxon>Levilactobacillus</taxon>
    </lineage>
</organism>
<reference evidence="1 2" key="1">
    <citation type="submission" date="2015-07" db="EMBL/GenBank/DDBJ databases">
        <title>Lactobacillus korensis/26-25/ whole genome sequencing.</title>
        <authorList>
            <person name="Kim M.K."/>
            <person name="Im W.-T."/>
            <person name="Srinivasan S."/>
            <person name="Lee J.-J."/>
        </authorList>
    </citation>
    <scope>NUCLEOTIDE SEQUENCE [LARGE SCALE GENOMIC DNA]</scope>
    <source>
        <strain evidence="1 2">26-25</strain>
    </source>
</reference>
<proteinExistence type="predicted"/>
<dbReference type="AlphaFoldDB" id="A0AAC8ZFZ3"/>